<name>A0ABS5QS91_9LACO</name>
<dbReference type="EMBL" id="JAAMFJ010000001">
    <property type="protein sequence ID" value="MBS9336063.1"/>
    <property type="molecule type" value="Genomic_DNA"/>
</dbReference>
<dbReference type="RefSeq" id="WP_213792613.1">
    <property type="nucleotide sequence ID" value="NZ_JAAMFJ010000001.1"/>
</dbReference>
<comment type="caution">
    <text evidence="2">The sequence shown here is derived from an EMBL/GenBank/DDBJ whole genome shotgun (WGS) entry which is preliminary data.</text>
</comment>
<proteinExistence type="predicted"/>
<feature type="transmembrane region" description="Helical" evidence="1">
    <location>
        <begin position="56"/>
        <end position="76"/>
    </location>
</feature>
<keyword evidence="1" id="KW-0812">Transmembrane</keyword>
<organism evidence="2 3">
    <name type="scientific">Fructobacillus papyrifericola</name>
    <dbReference type="NCBI Taxonomy" id="2713172"/>
    <lineage>
        <taxon>Bacteria</taxon>
        <taxon>Bacillati</taxon>
        <taxon>Bacillota</taxon>
        <taxon>Bacilli</taxon>
        <taxon>Lactobacillales</taxon>
        <taxon>Lactobacillaceae</taxon>
        <taxon>Fructobacillus</taxon>
    </lineage>
</organism>
<feature type="transmembrane region" description="Helical" evidence="1">
    <location>
        <begin position="109"/>
        <end position="129"/>
    </location>
</feature>
<accession>A0ABS5QS91</accession>
<sequence length="213" mass="23559">MKNRLTTRILFFILGLLLVTVGNALMILSGEGNGIWTAAALGMAAAFQQPLSLMIILIGCAVILLNMFLLPAFSWWHVAGSVLFVFFFGELIHFFANFLAFLRPGSEAVFMKLALVVLGIVLVCLGTSFYQRASLWMYPTDFLTDILAIRFFDGKAWKGQLLAFAPAVSLILLAFFLKGQLIGIQIGTVLALLFNGELIGLFHRYAFPSFKHN</sequence>
<evidence type="ECO:0000313" key="3">
    <source>
        <dbReference type="Proteomes" id="UP000735205"/>
    </source>
</evidence>
<dbReference type="PANTHER" id="PTHR40078:SF1">
    <property type="entry name" value="INTEGRAL MEMBRANE PROTEIN"/>
    <property type="match status" value="1"/>
</dbReference>
<dbReference type="Proteomes" id="UP000735205">
    <property type="component" value="Unassembled WGS sequence"/>
</dbReference>
<evidence type="ECO:0000256" key="1">
    <source>
        <dbReference type="SAM" id="Phobius"/>
    </source>
</evidence>
<feature type="transmembrane region" description="Helical" evidence="1">
    <location>
        <begin position="159"/>
        <end position="176"/>
    </location>
</feature>
<keyword evidence="1" id="KW-1133">Transmembrane helix</keyword>
<protein>
    <recommendedName>
        <fullName evidence="4">Integral membrane protein</fullName>
    </recommendedName>
</protein>
<dbReference type="InterPro" id="IPR038750">
    <property type="entry name" value="YczE/YyaS-like"/>
</dbReference>
<dbReference type="PANTHER" id="PTHR40078">
    <property type="entry name" value="INTEGRAL MEMBRANE PROTEIN-RELATED"/>
    <property type="match status" value="1"/>
</dbReference>
<gene>
    <name evidence="2" type="ORF">G6R28_02300</name>
</gene>
<feature type="transmembrane region" description="Helical" evidence="1">
    <location>
        <begin position="82"/>
        <end position="102"/>
    </location>
</feature>
<keyword evidence="3" id="KW-1185">Reference proteome</keyword>
<evidence type="ECO:0000313" key="2">
    <source>
        <dbReference type="EMBL" id="MBS9336063.1"/>
    </source>
</evidence>
<feature type="transmembrane region" description="Helical" evidence="1">
    <location>
        <begin position="182"/>
        <end position="202"/>
    </location>
</feature>
<reference evidence="2 3" key="1">
    <citation type="submission" date="2020-02" db="EMBL/GenBank/DDBJ databases">
        <title>Fructobacillus sp. isolated from paper mulberry of Taiwan.</title>
        <authorList>
            <person name="Lin S.-T."/>
        </authorList>
    </citation>
    <scope>NUCLEOTIDE SEQUENCE [LARGE SCALE GENOMIC DNA]</scope>
    <source>
        <strain evidence="2 3">M1-21</strain>
    </source>
</reference>
<keyword evidence="1" id="KW-0472">Membrane</keyword>
<dbReference type="Pfam" id="PF19700">
    <property type="entry name" value="DUF6198"/>
    <property type="match status" value="1"/>
</dbReference>
<evidence type="ECO:0008006" key="4">
    <source>
        <dbReference type="Google" id="ProtNLM"/>
    </source>
</evidence>